<keyword evidence="1" id="KW-0472">Membrane</keyword>
<name>A0A934USR2_9BURK</name>
<evidence type="ECO:0000313" key="3">
    <source>
        <dbReference type="Proteomes" id="UP000617041"/>
    </source>
</evidence>
<comment type="caution">
    <text evidence="2">The sequence shown here is derived from an EMBL/GenBank/DDBJ whole genome shotgun (WGS) entry which is preliminary data.</text>
</comment>
<evidence type="ECO:0000256" key="1">
    <source>
        <dbReference type="SAM" id="Phobius"/>
    </source>
</evidence>
<dbReference type="NCBIfam" id="NF037976">
    <property type="entry name" value="gtrA_1"/>
    <property type="match status" value="1"/>
</dbReference>
<evidence type="ECO:0000313" key="2">
    <source>
        <dbReference type="EMBL" id="MBK0393757.1"/>
    </source>
</evidence>
<feature type="transmembrane region" description="Helical" evidence="1">
    <location>
        <begin position="73"/>
        <end position="90"/>
    </location>
</feature>
<proteinExistence type="predicted"/>
<keyword evidence="1" id="KW-1133">Transmembrane helix</keyword>
<feature type="transmembrane region" description="Helical" evidence="1">
    <location>
        <begin position="34"/>
        <end position="53"/>
    </location>
</feature>
<sequence length="137" mass="15123">MSIAVLYTLFAAISTAINLGAQMASMWIYGGPRAVEVSILVGTAAGLPLRYVLEKRFIFDFSSRSLVHDGQLFTLYSFMGVFTTLIFWSVEYAFHLAFGSASMRYAGAVVGLGIGFYVKYQLDKRYVFVSAPAARFP</sequence>
<keyword evidence="3" id="KW-1185">Reference proteome</keyword>
<dbReference type="EMBL" id="JAEDAO010000001">
    <property type="protein sequence ID" value="MBK0393757.1"/>
    <property type="molecule type" value="Genomic_DNA"/>
</dbReference>
<feature type="transmembrane region" description="Helical" evidence="1">
    <location>
        <begin position="96"/>
        <end position="118"/>
    </location>
</feature>
<gene>
    <name evidence="2" type="ORF">I8E28_14255</name>
</gene>
<organism evidence="2 3">
    <name type="scientific">Ramlibacter algicola</name>
    <dbReference type="NCBI Taxonomy" id="2795217"/>
    <lineage>
        <taxon>Bacteria</taxon>
        <taxon>Pseudomonadati</taxon>
        <taxon>Pseudomonadota</taxon>
        <taxon>Betaproteobacteria</taxon>
        <taxon>Burkholderiales</taxon>
        <taxon>Comamonadaceae</taxon>
        <taxon>Ramlibacter</taxon>
    </lineage>
</organism>
<keyword evidence="1" id="KW-0812">Transmembrane</keyword>
<dbReference type="AlphaFoldDB" id="A0A934USR2"/>
<accession>A0A934USR2</accession>
<dbReference type="Proteomes" id="UP000617041">
    <property type="component" value="Unassembled WGS sequence"/>
</dbReference>
<protein>
    <submittedName>
        <fullName evidence="2">GtrA family protein</fullName>
    </submittedName>
</protein>
<reference evidence="2" key="1">
    <citation type="submission" date="2020-12" db="EMBL/GenBank/DDBJ databases">
        <title>Ramlibacter sp. nov., isolated from a freshwater alga, Cryptomonas.</title>
        <authorList>
            <person name="Kim H.M."/>
            <person name="Jeon C.O."/>
        </authorList>
    </citation>
    <scope>NUCLEOTIDE SEQUENCE</scope>
    <source>
        <strain evidence="2">CrO1</strain>
    </source>
</reference>